<evidence type="ECO:0000256" key="3">
    <source>
        <dbReference type="ARBA" id="ARBA00022606"/>
    </source>
</evidence>
<feature type="transmembrane region" description="Helical" evidence="10">
    <location>
        <begin position="37"/>
        <end position="60"/>
    </location>
</feature>
<dbReference type="GO" id="GO:0005549">
    <property type="term" value="F:odorant binding"/>
    <property type="evidence" value="ECO:0007669"/>
    <property type="project" value="InterPro"/>
</dbReference>
<keyword evidence="3" id="KW-0716">Sensory transduction</keyword>
<dbReference type="GO" id="GO:0007165">
    <property type="term" value="P:signal transduction"/>
    <property type="evidence" value="ECO:0007669"/>
    <property type="project" value="UniProtKB-KW"/>
</dbReference>
<organism evidence="11 12">
    <name type="scientific">Asbolus verrucosus</name>
    <name type="common">Desert ironclad beetle</name>
    <dbReference type="NCBI Taxonomy" id="1661398"/>
    <lineage>
        <taxon>Eukaryota</taxon>
        <taxon>Metazoa</taxon>
        <taxon>Ecdysozoa</taxon>
        <taxon>Arthropoda</taxon>
        <taxon>Hexapoda</taxon>
        <taxon>Insecta</taxon>
        <taxon>Pterygota</taxon>
        <taxon>Neoptera</taxon>
        <taxon>Endopterygota</taxon>
        <taxon>Coleoptera</taxon>
        <taxon>Polyphaga</taxon>
        <taxon>Cucujiformia</taxon>
        <taxon>Tenebrionidae</taxon>
        <taxon>Pimeliinae</taxon>
        <taxon>Asbolus</taxon>
    </lineage>
</organism>
<evidence type="ECO:0000256" key="6">
    <source>
        <dbReference type="ARBA" id="ARBA00022989"/>
    </source>
</evidence>
<comment type="subcellular location">
    <subcellularLocation>
        <location evidence="1">Cell membrane</location>
        <topology evidence="1">Multi-pass membrane protein</topology>
    </subcellularLocation>
</comment>
<feature type="transmembrane region" description="Helical" evidence="10">
    <location>
        <begin position="120"/>
        <end position="141"/>
    </location>
</feature>
<keyword evidence="9" id="KW-0807">Transducer</keyword>
<keyword evidence="2" id="KW-1003">Cell membrane</keyword>
<gene>
    <name evidence="11" type="ORF">BDFB_010394</name>
</gene>
<evidence type="ECO:0000256" key="10">
    <source>
        <dbReference type="SAM" id="Phobius"/>
    </source>
</evidence>
<evidence type="ECO:0000256" key="4">
    <source>
        <dbReference type="ARBA" id="ARBA00022692"/>
    </source>
</evidence>
<dbReference type="GO" id="GO:0004984">
    <property type="term" value="F:olfactory receptor activity"/>
    <property type="evidence" value="ECO:0007669"/>
    <property type="project" value="InterPro"/>
</dbReference>
<evidence type="ECO:0000256" key="1">
    <source>
        <dbReference type="ARBA" id="ARBA00004651"/>
    </source>
</evidence>
<dbReference type="Proteomes" id="UP000292052">
    <property type="component" value="Unassembled WGS sequence"/>
</dbReference>
<dbReference type="EMBL" id="QDEB01056411">
    <property type="protein sequence ID" value="RZC37028.1"/>
    <property type="molecule type" value="Genomic_DNA"/>
</dbReference>
<evidence type="ECO:0000313" key="11">
    <source>
        <dbReference type="EMBL" id="RZC37028.1"/>
    </source>
</evidence>
<evidence type="ECO:0000256" key="2">
    <source>
        <dbReference type="ARBA" id="ARBA00022475"/>
    </source>
</evidence>
<evidence type="ECO:0000256" key="9">
    <source>
        <dbReference type="ARBA" id="ARBA00023224"/>
    </source>
</evidence>
<keyword evidence="5" id="KW-0552">Olfaction</keyword>
<dbReference type="OrthoDB" id="8196465at2759"/>
<keyword evidence="7 10" id="KW-0472">Membrane</keyword>
<reference evidence="11 12" key="1">
    <citation type="submission" date="2017-03" db="EMBL/GenBank/DDBJ databases">
        <title>Genome of the blue death feigning beetle - Asbolus verrucosus.</title>
        <authorList>
            <person name="Rider S.D."/>
        </authorList>
    </citation>
    <scope>NUCLEOTIDE SEQUENCE [LARGE SCALE GENOMIC DNA]</scope>
    <source>
        <strain evidence="11">Butters</strain>
        <tissue evidence="11">Head and leg muscle</tissue>
    </source>
</reference>
<accession>A0A482VX68</accession>
<evidence type="ECO:0000256" key="5">
    <source>
        <dbReference type="ARBA" id="ARBA00022725"/>
    </source>
</evidence>
<dbReference type="Pfam" id="PF02949">
    <property type="entry name" value="7tm_6"/>
    <property type="match status" value="1"/>
</dbReference>
<sequence>MEKYEWKSTIRINILTLRLMGLWPKISKVDKFNFYTLYTLIQIYIFLYGSIFFQIMYVILVRTDLEEFTKLLFVLWTKSMCDLLCDNLRNLGMENFNEKLLVCIRHHKLVVSFAESTNKFFNTIVLAQFFSTVVNFAMGMFRLSMVSPASNEGFNHLFYVSALTVQLSLYCWFGNEVDFKKVSFDL</sequence>
<evidence type="ECO:0000256" key="8">
    <source>
        <dbReference type="ARBA" id="ARBA00023170"/>
    </source>
</evidence>
<keyword evidence="8" id="KW-0675">Receptor</keyword>
<dbReference type="GO" id="GO:0005886">
    <property type="term" value="C:plasma membrane"/>
    <property type="evidence" value="ECO:0007669"/>
    <property type="project" value="UniProtKB-SubCell"/>
</dbReference>
<evidence type="ECO:0000313" key="12">
    <source>
        <dbReference type="Proteomes" id="UP000292052"/>
    </source>
</evidence>
<dbReference type="PANTHER" id="PTHR21137:SF35">
    <property type="entry name" value="ODORANT RECEPTOR 19A-RELATED"/>
    <property type="match status" value="1"/>
</dbReference>
<dbReference type="InterPro" id="IPR004117">
    <property type="entry name" value="7tm6_olfct_rcpt"/>
</dbReference>
<feature type="transmembrane region" description="Helical" evidence="10">
    <location>
        <begin position="153"/>
        <end position="173"/>
    </location>
</feature>
<keyword evidence="12" id="KW-1185">Reference proteome</keyword>
<comment type="caution">
    <text evidence="11">The sequence shown here is derived from an EMBL/GenBank/DDBJ whole genome shotgun (WGS) entry which is preliminary data.</text>
</comment>
<dbReference type="PANTHER" id="PTHR21137">
    <property type="entry name" value="ODORANT RECEPTOR"/>
    <property type="match status" value="1"/>
</dbReference>
<keyword evidence="6 10" id="KW-1133">Transmembrane helix</keyword>
<name>A0A482VX68_ASBVE</name>
<evidence type="ECO:0000256" key="7">
    <source>
        <dbReference type="ARBA" id="ARBA00023136"/>
    </source>
</evidence>
<dbReference type="AlphaFoldDB" id="A0A482VX68"/>
<proteinExistence type="predicted"/>
<keyword evidence="4 10" id="KW-0812">Transmembrane</keyword>
<protein>
    <submittedName>
        <fullName evidence="11">7tm 6 domain containing protein</fullName>
    </submittedName>
</protein>